<protein>
    <submittedName>
        <fullName evidence="1">Uncharacterized protein</fullName>
    </submittedName>
</protein>
<accession>A0A0E9RZF9</accession>
<name>A0A0E9RZF9_ANGAN</name>
<evidence type="ECO:0000313" key="1">
    <source>
        <dbReference type="EMBL" id="JAH33740.1"/>
    </source>
</evidence>
<reference evidence="1" key="2">
    <citation type="journal article" date="2015" name="Fish Shellfish Immunol.">
        <title>Early steps in the European eel (Anguilla anguilla)-Vibrio vulnificus interaction in the gills: Role of the RtxA13 toxin.</title>
        <authorList>
            <person name="Callol A."/>
            <person name="Pajuelo D."/>
            <person name="Ebbesson L."/>
            <person name="Teles M."/>
            <person name="MacKenzie S."/>
            <person name="Amaro C."/>
        </authorList>
    </citation>
    <scope>NUCLEOTIDE SEQUENCE</scope>
</reference>
<dbReference type="EMBL" id="GBXM01074837">
    <property type="protein sequence ID" value="JAH33740.1"/>
    <property type="molecule type" value="Transcribed_RNA"/>
</dbReference>
<dbReference type="AlphaFoldDB" id="A0A0E9RZF9"/>
<organism evidence="1">
    <name type="scientific">Anguilla anguilla</name>
    <name type="common">European freshwater eel</name>
    <name type="synonym">Muraena anguilla</name>
    <dbReference type="NCBI Taxonomy" id="7936"/>
    <lineage>
        <taxon>Eukaryota</taxon>
        <taxon>Metazoa</taxon>
        <taxon>Chordata</taxon>
        <taxon>Craniata</taxon>
        <taxon>Vertebrata</taxon>
        <taxon>Euteleostomi</taxon>
        <taxon>Actinopterygii</taxon>
        <taxon>Neopterygii</taxon>
        <taxon>Teleostei</taxon>
        <taxon>Anguilliformes</taxon>
        <taxon>Anguillidae</taxon>
        <taxon>Anguilla</taxon>
    </lineage>
</organism>
<sequence length="31" mass="3677">MPKALKVFRVNLHRALLHREIQLWSSGYTLV</sequence>
<reference evidence="1" key="1">
    <citation type="submission" date="2014-11" db="EMBL/GenBank/DDBJ databases">
        <authorList>
            <person name="Amaro Gonzalez C."/>
        </authorList>
    </citation>
    <scope>NUCLEOTIDE SEQUENCE</scope>
</reference>
<proteinExistence type="predicted"/>